<dbReference type="HOGENOM" id="CLU_2427990_0_0_1"/>
<name>R9PBP3_PSEHS</name>
<reference evidence="2" key="1">
    <citation type="journal article" date="2013" name="Genome Announc.">
        <title>Draft genome sequence of the basidiomycetous yeast-like fungus Pseudozyma hubeiensis SY62, which produces an abundant amount of the biosurfactant mannosylerythritol lipids.</title>
        <authorList>
            <person name="Konishi M."/>
            <person name="Hatada Y."/>
            <person name="Horiuchi J."/>
        </authorList>
    </citation>
    <scope>NUCLEOTIDE SEQUENCE [LARGE SCALE GENOMIC DNA]</scope>
    <source>
        <strain evidence="2">SY62</strain>
    </source>
</reference>
<evidence type="ECO:0000313" key="1">
    <source>
        <dbReference type="EMBL" id="GAC98764.1"/>
    </source>
</evidence>
<accession>R9PBP3</accession>
<organism evidence="1 2">
    <name type="scientific">Pseudozyma hubeiensis (strain SY62)</name>
    <name type="common">Yeast</name>
    <dbReference type="NCBI Taxonomy" id="1305764"/>
    <lineage>
        <taxon>Eukaryota</taxon>
        <taxon>Fungi</taxon>
        <taxon>Dikarya</taxon>
        <taxon>Basidiomycota</taxon>
        <taxon>Ustilaginomycotina</taxon>
        <taxon>Ustilaginomycetes</taxon>
        <taxon>Ustilaginales</taxon>
        <taxon>Ustilaginaceae</taxon>
        <taxon>Pseudozyma</taxon>
    </lineage>
</organism>
<sequence>MEPLLRLSELSERHADKRKNFVLNERNVATIVTCLIKEDQFGSLHVCFELCREGTQQYEARSRRCTMLFDLGEIRGPLTIATVRGFDSAVQ</sequence>
<dbReference type="GeneID" id="24111630"/>
<dbReference type="Proteomes" id="UP000014071">
    <property type="component" value="Unassembled WGS sequence"/>
</dbReference>
<dbReference type="RefSeq" id="XP_012192351.1">
    <property type="nucleotide sequence ID" value="XM_012336961.1"/>
</dbReference>
<dbReference type="EMBL" id="DF238821">
    <property type="protein sequence ID" value="GAC98764.1"/>
    <property type="molecule type" value="Genomic_DNA"/>
</dbReference>
<protein>
    <submittedName>
        <fullName evidence="1">Uncharacterized protein</fullName>
    </submittedName>
</protein>
<gene>
    <name evidence="1" type="ORF">PHSY_006359</name>
</gene>
<proteinExistence type="predicted"/>
<evidence type="ECO:0000313" key="2">
    <source>
        <dbReference type="Proteomes" id="UP000014071"/>
    </source>
</evidence>
<keyword evidence="2" id="KW-1185">Reference proteome</keyword>
<dbReference type="AlphaFoldDB" id="R9PBP3"/>